<reference evidence="3" key="2">
    <citation type="journal article" date="2021" name="PeerJ">
        <title>Extensive microbial diversity within the chicken gut microbiome revealed by metagenomics and culture.</title>
        <authorList>
            <person name="Gilroy R."/>
            <person name="Ravi A."/>
            <person name="Getino M."/>
            <person name="Pursley I."/>
            <person name="Horton D.L."/>
            <person name="Alikhan N.F."/>
            <person name="Baker D."/>
            <person name="Gharbi K."/>
            <person name="Hall N."/>
            <person name="Watson M."/>
            <person name="Adriaenssens E.M."/>
            <person name="Foster-Nyarko E."/>
            <person name="Jarju S."/>
            <person name="Secka A."/>
            <person name="Antonio M."/>
            <person name="Oren A."/>
            <person name="Chaudhuri R.R."/>
            <person name="La Ragione R."/>
            <person name="Hildebrand F."/>
            <person name="Pallen M.J."/>
        </authorList>
    </citation>
    <scope>NUCLEOTIDE SEQUENCE</scope>
    <source>
        <strain evidence="3">2478</strain>
    </source>
</reference>
<dbReference type="InterPro" id="IPR013783">
    <property type="entry name" value="Ig-like_fold"/>
</dbReference>
<dbReference type="PROSITE" id="PS51257">
    <property type="entry name" value="PROKAR_LIPOPROTEIN"/>
    <property type="match status" value="1"/>
</dbReference>
<reference evidence="3" key="1">
    <citation type="submission" date="2020-10" db="EMBL/GenBank/DDBJ databases">
        <authorList>
            <person name="Gilroy R."/>
        </authorList>
    </citation>
    <scope>NUCLEOTIDE SEQUENCE</scope>
    <source>
        <strain evidence="3">2478</strain>
    </source>
</reference>
<dbReference type="CDD" id="cd14948">
    <property type="entry name" value="BACON"/>
    <property type="match status" value="1"/>
</dbReference>
<dbReference type="PROSITE" id="PS51841">
    <property type="entry name" value="LTD"/>
    <property type="match status" value="1"/>
</dbReference>
<accession>A0A9D9IVJ7</accession>
<feature type="signal peptide" evidence="1">
    <location>
        <begin position="1"/>
        <end position="18"/>
    </location>
</feature>
<dbReference type="InterPro" id="IPR001322">
    <property type="entry name" value="Lamin_tail_dom"/>
</dbReference>
<dbReference type="Pfam" id="PF13004">
    <property type="entry name" value="BACON"/>
    <property type="match status" value="1"/>
</dbReference>
<feature type="domain" description="LTD" evidence="2">
    <location>
        <begin position="542"/>
        <end position="657"/>
    </location>
</feature>
<sequence>MKIAKLLLYSVASALVLAGCTENEEDFGDPSINVNPAELSFGQEGSSNTVALVATRDWTATVEPSDADWITVEPSSGDASTDAQTVTVTVLENTGANRTATVTFAANNGTVSAPLEVTQTGPGGEPELEIITIAEFLKANVSDDVWYTLQGQITDLYNTDYGNFTLVDETGSVKVYGLTAEKVDKNDQSFSTLGLKEGDIVTLCGTRDNYNGEDQVGGPSYYISHEEGELPEPEPVDAVYFNDFDKEAAQNNGGWPFLDNFDGWKNEAGSGAGAVVYKSSGASARTTGGSSGSYSDYDGSGVNNIFFGSNAYFQVGNITLGSESNYTLSFGTEKYDQDGDSKFNHSEFHVYISNDGVKWIELDYSFPNGAPDGRWDLASTTFTVPSGTSVLYFYFNADVASVYRLDDLMLDVSAETGTVIDFSKGIELGGGGETPGEPEKITIADFIDAPVDDNVYYILTGKITDLYDTDYGNFTLVDETGSVKVYGLTAEKVDKNDQSFSTLGLKEGDTVTLCGTRDEYGGESQVGGPAYYISHEPGEEEPEEPVTPPADGYLIISEYVEGSSYNKYLEIYNPTGSDVDLSSYSLVLFTNGDADKKQTFDLTGTISAGATKVYKNSQAKIYTGEAEVSNDVINFNGNDPIALLYGNDIVDMFGPEPQSGKTIDDFAKDVTVRRNVEAVKASPIYVESDWTVVEKDDVSNLGKFTE</sequence>
<dbReference type="Gene3D" id="2.60.40.10">
    <property type="entry name" value="Immunoglobulins"/>
    <property type="match status" value="1"/>
</dbReference>
<evidence type="ECO:0000259" key="2">
    <source>
        <dbReference type="PROSITE" id="PS51841"/>
    </source>
</evidence>
<proteinExistence type="predicted"/>
<evidence type="ECO:0000313" key="3">
    <source>
        <dbReference type="EMBL" id="MBO8478885.1"/>
    </source>
</evidence>
<dbReference type="EMBL" id="JADILZ010000079">
    <property type="protein sequence ID" value="MBO8478885.1"/>
    <property type="molecule type" value="Genomic_DNA"/>
</dbReference>
<dbReference type="Proteomes" id="UP000823771">
    <property type="component" value="Unassembled WGS sequence"/>
</dbReference>
<organism evidence="3 4">
    <name type="scientific">Candidatus Cryptobacteroides excrementipullorum</name>
    <dbReference type="NCBI Taxonomy" id="2840761"/>
    <lineage>
        <taxon>Bacteria</taxon>
        <taxon>Pseudomonadati</taxon>
        <taxon>Bacteroidota</taxon>
        <taxon>Bacteroidia</taxon>
        <taxon>Bacteroidales</taxon>
        <taxon>Candidatus Cryptobacteroides</taxon>
    </lineage>
</organism>
<dbReference type="AlphaFoldDB" id="A0A9D9IVJ7"/>
<feature type="chain" id="PRO_5039502043" evidence="1">
    <location>
        <begin position="19"/>
        <end position="706"/>
    </location>
</feature>
<protein>
    <submittedName>
        <fullName evidence="3">Lamin tail domain-containing protein</fullName>
    </submittedName>
</protein>
<dbReference type="Pfam" id="PF00932">
    <property type="entry name" value="LTD"/>
    <property type="match status" value="1"/>
</dbReference>
<dbReference type="InterPro" id="IPR024361">
    <property type="entry name" value="BACON"/>
</dbReference>
<name>A0A9D9IVJ7_9BACT</name>
<comment type="caution">
    <text evidence="3">The sequence shown here is derived from an EMBL/GenBank/DDBJ whole genome shotgun (WGS) entry which is preliminary data.</text>
</comment>
<gene>
    <name evidence="3" type="ORF">IAB80_08375</name>
</gene>
<evidence type="ECO:0000313" key="4">
    <source>
        <dbReference type="Proteomes" id="UP000823771"/>
    </source>
</evidence>
<evidence type="ECO:0000256" key="1">
    <source>
        <dbReference type="SAM" id="SignalP"/>
    </source>
</evidence>
<keyword evidence="1" id="KW-0732">Signal</keyword>